<proteinExistence type="predicted"/>
<evidence type="ECO:0000256" key="2">
    <source>
        <dbReference type="ARBA" id="ARBA00023121"/>
    </source>
</evidence>
<dbReference type="PROSITE" id="PS51482">
    <property type="entry name" value="DEGV"/>
    <property type="match status" value="1"/>
</dbReference>
<dbReference type="AlphaFoldDB" id="W6NDG6"/>
<dbReference type="InterPro" id="IPR043168">
    <property type="entry name" value="DegV_C"/>
</dbReference>
<organism evidence="3 4">
    <name type="scientific">Clostridium tyrobutyricum DIVETGP</name>
    <dbReference type="NCBI Taxonomy" id="1408889"/>
    <lineage>
        <taxon>Bacteria</taxon>
        <taxon>Bacillati</taxon>
        <taxon>Bacillota</taxon>
        <taxon>Clostridia</taxon>
        <taxon>Eubacteriales</taxon>
        <taxon>Clostridiaceae</taxon>
        <taxon>Clostridium</taxon>
    </lineage>
</organism>
<dbReference type="Gene3D" id="3.40.50.10440">
    <property type="entry name" value="Dihydroxyacetone kinase, domain 1"/>
    <property type="match status" value="1"/>
</dbReference>
<sequence length="292" mass="33336">MTKPIIMTDATCDMPKEYITNNNIPFLGLMCNFKSNEYEDDFWNSLDYKYFYAELRNGEMPYTMQVNEYRFLKKFRQLLKEHRPIIYIGISSAISGTFNSSKLAREEILDEFKDADITVIDSKGASIGLGLLVYHAVEMAEQGYNKDDIVEWVEQNKNKMNYWFVVDDLKHLQRGGRISSSKAVIGRILDVKPIIVIHKDGALKNVANIRGKKKAFKYLIQRFKEAGIHTQDQLIGISHGDCMGDAMILKNMLEKEFPNNKFIIAPLGLGIASHCGSGMVSLCFLGKTRDYE</sequence>
<dbReference type="NCBIfam" id="TIGR00762">
    <property type="entry name" value="DegV"/>
    <property type="match status" value="1"/>
</dbReference>
<accession>W6NDG6</accession>
<keyword evidence="2" id="KW-0446">Lipid-binding</keyword>
<dbReference type="PANTHER" id="PTHR33434:SF3">
    <property type="entry name" value="DEGV DOMAIN-CONTAINING PROTEIN YITS"/>
    <property type="match status" value="1"/>
</dbReference>
<dbReference type="OrthoDB" id="9780660at2"/>
<name>W6NDG6_CLOTY</name>
<dbReference type="PANTHER" id="PTHR33434">
    <property type="entry name" value="DEGV DOMAIN-CONTAINING PROTEIN DR_1986-RELATED"/>
    <property type="match status" value="1"/>
</dbReference>
<evidence type="ECO:0000313" key="3">
    <source>
        <dbReference type="EMBL" id="CDL90047.1"/>
    </source>
</evidence>
<reference evidence="3 4" key="1">
    <citation type="journal article" date="2015" name="Genome Announc.">
        <title>Draft Genome Sequence of Clostridium tyrobutyricum Strain DIVETGP, Isolated from Cow's Milk for Grana Padano Production.</title>
        <authorList>
            <person name="Soggiu A."/>
            <person name="Piras C."/>
            <person name="Gaiarsa S."/>
            <person name="Sassera D."/>
            <person name="Roncada P."/>
            <person name="Bendixen E."/>
            <person name="Brasca M."/>
            <person name="Bonizzi L."/>
        </authorList>
    </citation>
    <scope>NUCLEOTIDE SEQUENCE [LARGE SCALE GENOMIC DNA]</scope>
    <source>
        <strain evidence="3 4">DIVETGP</strain>
    </source>
</reference>
<comment type="function">
    <text evidence="1">May bind long-chain fatty acids, such as palmitate, and may play a role in lipid transport or fatty acid metabolism.</text>
</comment>
<dbReference type="Proteomes" id="UP000019482">
    <property type="component" value="Unassembled WGS sequence"/>
</dbReference>
<evidence type="ECO:0000313" key="4">
    <source>
        <dbReference type="Proteomes" id="UP000019482"/>
    </source>
</evidence>
<comment type="caution">
    <text evidence="3">The sequence shown here is derived from an EMBL/GenBank/DDBJ whole genome shotgun (WGS) entry which is preliminary data.</text>
</comment>
<dbReference type="Gene3D" id="2.20.28.50">
    <property type="entry name" value="degv family protein"/>
    <property type="match status" value="1"/>
</dbReference>
<protein>
    <submittedName>
        <fullName evidence="3">DegV family protein</fullName>
    </submittedName>
</protein>
<evidence type="ECO:0000256" key="1">
    <source>
        <dbReference type="ARBA" id="ARBA00003238"/>
    </source>
</evidence>
<dbReference type="Gene3D" id="3.30.1180.10">
    <property type="match status" value="1"/>
</dbReference>
<dbReference type="GO" id="GO:0008289">
    <property type="term" value="F:lipid binding"/>
    <property type="evidence" value="ECO:0007669"/>
    <property type="project" value="UniProtKB-KW"/>
</dbReference>
<dbReference type="InterPro" id="IPR003797">
    <property type="entry name" value="DegV"/>
</dbReference>
<dbReference type="InterPro" id="IPR050270">
    <property type="entry name" value="DegV_domain_contain"/>
</dbReference>
<dbReference type="SUPFAM" id="SSF82549">
    <property type="entry name" value="DAK1/DegV-like"/>
    <property type="match status" value="1"/>
</dbReference>
<gene>
    <name evidence="3" type="ORF">CTDIVETGP_0117</name>
</gene>
<dbReference type="EMBL" id="CBXI010000003">
    <property type="protein sequence ID" value="CDL90047.1"/>
    <property type="molecule type" value="Genomic_DNA"/>
</dbReference>
<keyword evidence="4" id="KW-1185">Reference proteome</keyword>
<dbReference type="Pfam" id="PF02645">
    <property type="entry name" value="DegV"/>
    <property type="match status" value="1"/>
</dbReference>